<dbReference type="Pfam" id="PF16414">
    <property type="entry name" value="NPC1_N"/>
    <property type="match status" value="1"/>
</dbReference>
<dbReference type="FunFam" id="1.20.1640.10:FF:000010">
    <property type="entry name" value="NPC intracellular cholesterol transporter 1"/>
    <property type="match status" value="1"/>
</dbReference>
<feature type="transmembrane region" description="Helical" evidence="15">
    <location>
        <begin position="794"/>
        <end position="816"/>
    </location>
</feature>
<reference evidence="17" key="1">
    <citation type="journal article" date="2023" name="IScience">
        <title>Live-bearing cockroach genome reveals convergent evolutionary mechanisms linked to viviparity in insects and beyond.</title>
        <authorList>
            <person name="Fouks B."/>
            <person name="Harrison M.C."/>
            <person name="Mikhailova A.A."/>
            <person name="Marchal E."/>
            <person name="English S."/>
            <person name="Carruthers M."/>
            <person name="Jennings E.C."/>
            <person name="Chiamaka E.L."/>
            <person name="Frigard R.A."/>
            <person name="Pippel M."/>
            <person name="Attardo G.M."/>
            <person name="Benoit J.B."/>
            <person name="Bornberg-Bauer E."/>
            <person name="Tobe S.S."/>
        </authorList>
    </citation>
    <scope>NUCLEOTIDE SEQUENCE</scope>
    <source>
        <strain evidence="17">Stay&amp;Tobe</strain>
    </source>
</reference>
<dbReference type="AlphaFoldDB" id="A0AAD8E6I1"/>
<dbReference type="GO" id="GO:0005886">
    <property type="term" value="C:plasma membrane"/>
    <property type="evidence" value="ECO:0007669"/>
    <property type="project" value="TreeGrafter"/>
</dbReference>
<dbReference type="NCBIfam" id="TIGR00917">
    <property type="entry name" value="2A060601"/>
    <property type="match status" value="1"/>
</dbReference>
<evidence type="ECO:0000256" key="9">
    <source>
        <dbReference type="ARBA" id="ARBA00023136"/>
    </source>
</evidence>
<evidence type="ECO:0000256" key="11">
    <source>
        <dbReference type="ARBA" id="ARBA00023166"/>
    </source>
</evidence>
<keyword evidence="6" id="KW-0732">Signal</keyword>
<dbReference type="PROSITE" id="PS50156">
    <property type="entry name" value="SSD"/>
    <property type="match status" value="1"/>
</dbReference>
<evidence type="ECO:0000256" key="8">
    <source>
        <dbReference type="ARBA" id="ARBA00023098"/>
    </source>
</evidence>
<evidence type="ECO:0000256" key="5">
    <source>
        <dbReference type="ARBA" id="ARBA00022692"/>
    </source>
</evidence>
<sequence length="1219" mass="135869">MTNSYSGDIHRRLFHYSSKTIQDIVKVYNFLFKDKREPFVPVINISGDPKTCCDYKQLNTMDTNVKLAEGVLKRCTSCFQNLLKSICEFTCSPNQSKFMEVANSTSTVENPDASGTYITELNIYIDEEYMNATYDSCSHVILPTSGGLALDTMCYPYGAAKCSPQRWFDFMGNDDSDFVPFKINYITISENNNDSIEPMYFNATPCNQAHDNNSAACSCLDCTASCPGSGSLGSPITVDNSEFLILSLDGIAFIAGIICVIGSGFFVSLFFVFHVGRSKGTLCQIPTYQRLNVILENFFVKWGTFFASHPTEVLFATTWVVAGLGYGAFNLQVTTDPVELWASPDSRSRIEKDYFDSRFEPFYRTEQVFNREFKDRGFWNSRSSSVMWNGEVYGPIYNREFLEAVFDLQNQIQNLGAEEGKGLDKICYAPLVNDGEYMTVDNCTVQSIWGYLGNTKNITDGYIDTIIRCLYIGYLAILPERNSYDYSCLAPYGGPVEPGVALGGFEGKNDYSQATGLSISFLVKNYHNKTKIIPAMEWELTFIEFMKNWTKTEMPSFMSVAFSSERSIQDELERESEAEVATVVISYAVMFIYISVALGRIRNFKYLLVDSKVTLGVGGIAIVLIAVLCSLGIFGYAEVTTTLLTIEVIPFLVLAVGVDNIFILVQTHQRGEKLKDETHAQHIGRTLGRVGPSMLLTTVSESVCFLIGALSDMPAVNTFALYAAVALVLDFLLQITCFISILALDDKRYEARRFDVLCCITSPVKETGDSRLNRSLLSTVFEKFYAPALLNLPVLRLCIVILFFLWTCASIAMFPHVEIGLDQELSMPEDSYVLTYFQYMNDLLSMGPPVYFVLKTGLNYSNTEVQNSVCGGQGCDSDSLSTILYSASLYSSDTYLARPASSWIDDYFDWSTLQDCCQVTNPVDGLTKECSSTVSKGIIRPTVEEFEDHLPAFLVSNPGKKCPKGGHASYADGLNYHLDDEGNAHPQDSYFMAYHTTLKTSKDYYEALRAARMVTDTITETMRKKFKSNDIEVFPYSVFYVFYEQYLTIWADALFSLGLGLVAVFVATFILTGFDLFFAAIVLVMVLMVIVNLGGLMYWWNVSLNAVSLVNLVVATGIAVEFCSHIVRAFTVSTETTRLDRAKDALINTGSSVLSGITITKFAGIVVLAFAKSQIFRVFYFRMYLGIVIIGAAHGLILLPVVLSFVGPVRKSQHTNAHP</sequence>
<dbReference type="Proteomes" id="UP001233999">
    <property type="component" value="Unassembled WGS sequence"/>
</dbReference>
<evidence type="ECO:0000259" key="16">
    <source>
        <dbReference type="PROSITE" id="PS50156"/>
    </source>
</evidence>
<dbReference type="InterPro" id="IPR032190">
    <property type="entry name" value="NPC1_N"/>
</dbReference>
<name>A0AAD8E6I1_DIPPU</name>
<dbReference type="GO" id="GO:0008203">
    <property type="term" value="P:cholesterol metabolic process"/>
    <property type="evidence" value="ECO:0007669"/>
    <property type="project" value="UniProtKB-KW"/>
</dbReference>
<feature type="transmembrane region" description="Helical" evidence="15">
    <location>
        <begin position="643"/>
        <end position="665"/>
    </location>
</feature>
<comment type="subcellular location">
    <subcellularLocation>
        <location evidence="1">Endomembrane system</location>
        <topology evidence="1">Multi-pass membrane protein</topology>
    </subcellularLocation>
</comment>
<dbReference type="FunFam" id="1.20.1640.10:FF:000008">
    <property type="entry name" value="NPC intracellular cholesterol transporter 1"/>
    <property type="match status" value="1"/>
</dbReference>
<dbReference type="InterPro" id="IPR053956">
    <property type="entry name" value="NPC1_MLD"/>
</dbReference>
<feature type="transmembrane region" description="Helical" evidence="15">
    <location>
        <begin position="1077"/>
        <end position="1099"/>
    </location>
</feature>
<keyword evidence="4" id="KW-0153">Cholesterol metabolism</keyword>
<comment type="caution">
    <text evidence="17">The sequence shown here is derived from an EMBL/GenBank/DDBJ whole genome shotgun (WGS) entry which is preliminary data.</text>
</comment>
<dbReference type="Gene3D" id="1.20.1640.10">
    <property type="entry name" value="Multidrug efflux transporter AcrB transmembrane domain"/>
    <property type="match status" value="2"/>
</dbReference>
<accession>A0AAD8E6I1</accession>
<feature type="transmembrane region" description="Helical" evidence="15">
    <location>
        <begin position="1183"/>
        <end position="1206"/>
    </location>
</feature>
<keyword evidence="8" id="KW-0443">Lipid metabolism</keyword>
<dbReference type="GO" id="GO:0015485">
    <property type="term" value="F:cholesterol binding"/>
    <property type="evidence" value="ECO:0007669"/>
    <property type="project" value="TreeGrafter"/>
</dbReference>
<keyword evidence="12" id="KW-0325">Glycoprotein</keyword>
<feature type="non-terminal residue" evidence="17">
    <location>
        <position position="1219"/>
    </location>
</feature>
<comment type="catalytic activity">
    <reaction evidence="14">
        <text>cholesterol(in) = cholesterol(out)</text>
        <dbReference type="Rhea" id="RHEA:39747"/>
        <dbReference type="ChEBI" id="CHEBI:16113"/>
    </reaction>
</comment>
<dbReference type="InterPro" id="IPR053958">
    <property type="entry name" value="HMGCR/SNAP/NPC1-like_SSD"/>
</dbReference>
<organism evidence="17 18">
    <name type="scientific">Diploptera punctata</name>
    <name type="common">Pacific beetle cockroach</name>
    <dbReference type="NCBI Taxonomy" id="6984"/>
    <lineage>
        <taxon>Eukaryota</taxon>
        <taxon>Metazoa</taxon>
        <taxon>Ecdysozoa</taxon>
        <taxon>Arthropoda</taxon>
        <taxon>Hexapoda</taxon>
        <taxon>Insecta</taxon>
        <taxon>Pterygota</taxon>
        <taxon>Neoptera</taxon>
        <taxon>Polyneoptera</taxon>
        <taxon>Dictyoptera</taxon>
        <taxon>Blattodea</taxon>
        <taxon>Blaberoidea</taxon>
        <taxon>Blaberidae</taxon>
        <taxon>Diplopterinae</taxon>
        <taxon>Diploptera</taxon>
    </lineage>
</organism>
<feature type="transmembrane region" description="Helical" evidence="15">
    <location>
        <begin position="613"/>
        <end position="637"/>
    </location>
</feature>
<dbReference type="InterPro" id="IPR000731">
    <property type="entry name" value="SSD"/>
</dbReference>
<feature type="transmembrane region" description="Helical" evidence="15">
    <location>
        <begin position="1106"/>
        <end position="1127"/>
    </location>
</feature>
<dbReference type="Pfam" id="PF12349">
    <property type="entry name" value="Sterol-sensing"/>
    <property type="match status" value="1"/>
</dbReference>
<dbReference type="Pfam" id="PF22314">
    <property type="entry name" value="NPC1_MLD"/>
    <property type="match status" value="1"/>
</dbReference>
<gene>
    <name evidence="17" type="ORF">L9F63_005111</name>
</gene>
<evidence type="ECO:0000313" key="17">
    <source>
        <dbReference type="EMBL" id="KAJ9578621.1"/>
    </source>
</evidence>
<dbReference type="GO" id="GO:0012505">
    <property type="term" value="C:endomembrane system"/>
    <property type="evidence" value="ECO:0007669"/>
    <property type="project" value="UniProtKB-SubCell"/>
</dbReference>
<protein>
    <recommendedName>
        <fullName evidence="16">SSD domain-containing protein</fullName>
    </recommendedName>
</protein>
<evidence type="ECO:0000256" key="15">
    <source>
        <dbReference type="SAM" id="Phobius"/>
    </source>
</evidence>
<keyword evidence="7 15" id="KW-1133">Transmembrane helix</keyword>
<reference evidence="17" key="2">
    <citation type="submission" date="2023-05" db="EMBL/GenBank/DDBJ databases">
        <authorList>
            <person name="Fouks B."/>
        </authorList>
    </citation>
    <scope>NUCLEOTIDE SEQUENCE</scope>
    <source>
        <strain evidence="17">Stay&amp;Tobe</strain>
        <tissue evidence="17">Testes</tissue>
    </source>
</reference>
<evidence type="ECO:0000256" key="10">
    <source>
        <dbReference type="ARBA" id="ARBA00023157"/>
    </source>
</evidence>
<dbReference type="GO" id="GO:0042632">
    <property type="term" value="P:cholesterol homeostasis"/>
    <property type="evidence" value="ECO:0007669"/>
    <property type="project" value="TreeGrafter"/>
</dbReference>
<dbReference type="SUPFAM" id="SSF82866">
    <property type="entry name" value="Multidrug efflux transporter AcrB transmembrane domain"/>
    <property type="match status" value="2"/>
</dbReference>
<keyword evidence="11" id="KW-1207">Sterol metabolism</keyword>
<feature type="domain" description="SSD" evidence="16">
    <location>
        <begin position="579"/>
        <end position="744"/>
    </location>
</feature>
<dbReference type="InterPro" id="IPR004765">
    <property type="entry name" value="NPC1-like"/>
</dbReference>
<feature type="transmembrane region" description="Helical" evidence="15">
    <location>
        <begin position="720"/>
        <end position="744"/>
    </location>
</feature>
<keyword evidence="9 15" id="KW-0472">Membrane</keyword>
<keyword evidence="3" id="KW-0813">Transport</keyword>
<evidence type="ECO:0000256" key="6">
    <source>
        <dbReference type="ARBA" id="ARBA00022729"/>
    </source>
</evidence>
<keyword evidence="5 15" id="KW-0812">Transmembrane</keyword>
<dbReference type="PANTHER" id="PTHR45727">
    <property type="entry name" value="NPC INTRACELLULAR CHOLESTEROL TRANSPORTER 1"/>
    <property type="match status" value="1"/>
</dbReference>
<feature type="transmembrane region" description="Helical" evidence="15">
    <location>
        <begin position="836"/>
        <end position="854"/>
    </location>
</feature>
<keyword evidence="13" id="KW-0753">Steroid metabolism</keyword>
<evidence type="ECO:0000256" key="2">
    <source>
        <dbReference type="ARBA" id="ARBA00005585"/>
    </source>
</evidence>
<dbReference type="PANTHER" id="PTHR45727:SF6">
    <property type="entry name" value="NPC INTRACELLULAR CHOLESTEROL TRANSPORTER 1 HOMOLOG 1B"/>
    <property type="match status" value="1"/>
</dbReference>
<proteinExistence type="inferred from homology"/>
<evidence type="ECO:0000313" key="18">
    <source>
        <dbReference type="Proteomes" id="UP001233999"/>
    </source>
</evidence>
<feature type="transmembrane region" description="Helical" evidence="15">
    <location>
        <begin position="580"/>
        <end position="601"/>
    </location>
</feature>
<evidence type="ECO:0000256" key="4">
    <source>
        <dbReference type="ARBA" id="ARBA00022548"/>
    </source>
</evidence>
<keyword evidence="10" id="KW-1015">Disulfide bond</keyword>
<feature type="transmembrane region" description="Helical" evidence="15">
    <location>
        <begin position="1049"/>
        <end position="1071"/>
    </location>
</feature>
<comment type="similarity">
    <text evidence="2">Belongs to the patched family.</text>
</comment>
<dbReference type="GO" id="GO:0005319">
    <property type="term" value="F:lipid transporter activity"/>
    <property type="evidence" value="ECO:0007669"/>
    <property type="project" value="InterPro"/>
</dbReference>
<dbReference type="EMBL" id="JASPKZ010008866">
    <property type="protein sequence ID" value="KAJ9578621.1"/>
    <property type="molecule type" value="Genomic_DNA"/>
</dbReference>
<dbReference type="GO" id="GO:0030301">
    <property type="term" value="P:cholesterol transport"/>
    <property type="evidence" value="ECO:0007669"/>
    <property type="project" value="UniProtKB-ARBA"/>
</dbReference>
<evidence type="ECO:0000256" key="13">
    <source>
        <dbReference type="ARBA" id="ARBA00023221"/>
    </source>
</evidence>
<dbReference type="GO" id="GO:0030299">
    <property type="term" value="P:intestinal cholesterol absorption"/>
    <property type="evidence" value="ECO:0007669"/>
    <property type="project" value="TreeGrafter"/>
</dbReference>
<evidence type="ECO:0000256" key="3">
    <source>
        <dbReference type="ARBA" id="ARBA00022448"/>
    </source>
</evidence>
<evidence type="ECO:0000256" key="14">
    <source>
        <dbReference type="ARBA" id="ARBA00034049"/>
    </source>
</evidence>
<evidence type="ECO:0000256" key="12">
    <source>
        <dbReference type="ARBA" id="ARBA00023180"/>
    </source>
</evidence>
<feature type="transmembrane region" description="Helical" evidence="15">
    <location>
        <begin position="251"/>
        <end position="273"/>
    </location>
</feature>
<feature type="transmembrane region" description="Helical" evidence="15">
    <location>
        <begin position="1147"/>
        <end position="1171"/>
    </location>
</feature>
<evidence type="ECO:0000256" key="7">
    <source>
        <dbReference type="ARBA" id="ARBA00022989"/>
    </source>
</evidence>
<evidence type="ECO:0000256" key="1">
    <source>
        <dbReference type="ARBA" id="ARBA00004127"/>
    </source>
</evidence>
<keyword evidence="18" id="KW-1185">Reference proteome</keyword>